<dbReference type="InterPro" id="IPR006311">
    <property type="entry name" value="TAT_signal"/>
</dbReference>
<dbReference type="Pfam" id="PF00248">
    <property type="entry name" value="Aldo_ket_red"/>
    <property type="match status" value="1"/>
</dbReference>
<dbReference type="RefSeq" id="WP_107966909.1">
    <property type="nucleotide sequence ID" value="NZ_NWBU01000005.1"/>
</dbReference>
<dbReference type="Proteomes" id="UP000244162">
    <property type="component" value="Unassembled WGS sequence"/>
</dbReference>
<comment type="caution">
    <text evidence="2">The sequence shown here is derived from an EMBL/GenBank/DDBJ whole genome shotgun (WGS) entry which is preliminary data.</text>
</comment>
<evidence type="ECO:0000259" key="1">
    <source>
        <dbReference type="Pfam" id="PF00248"/>
    </source>
</evidence>
<name>A0A2T5G0C3_9SPHN</name>
<feature type="domain" description="NADP-dependent oxidoreductase" evidence="1">
    <location>
        <begin position="68"/>
        <end position="319"/>
    </location>
</feature>
<evidence type="ECO:0000313" key="3">
    <source>
        <dbReference type="Proteomes" id="UP000244162"/>
    </source>
</evidence>
<dbReference type="PANTHER" id="PTHR43312">
    <property type="entry name" value="D-THREO-ALDOSE 1-DEHYDROGENASE"/>
    <property type="match status" value="1"/>
</dbReference>
<proteinExistence type="predicted"/>
<sequence>MKAESIAAGPISRRSLIKNAAAGALFAGPPASLLPFASAAMAQPANPPAGAEMIMRTIPSSGEAVPAIGLGTFLTFDALPGQPREPLRQVLQTYWEGGARVVDTSPLYGSGEISVGDFAIALGISDRLFISNKIWSTGEYLADESHALRSLELSEARLWRNPIDLMQCHSLVNVDIILPYLRAWKRDGRIRYTGVTHHENIYHPALLSWVERGGIDFIQVNYSIFNRAAEERLFPAAQERGIAVNINMPFEKARLFKLVEGRDPPAFAREFGAETWAAFFLKFVLSHPVVTCVLPATSKPEHAAENIAALRGDLPDQAMRARMIRYMEAIPGFSRISEMPWYPDRRYQGLIGRAQAALRART</sequence>
<gene>
    <name evidence="2" type="ORF">CLG96_05560</name>
</gene>
<dbReference type="SUPFAM" id="SSF51430">
    <property type="entry name" value="NAD(P)-linked oxidoreductase"/>
    <property type="match status" value="1"/>
</dbReference>
<dbReference type="InterPro" id="IPR036812">
    <property type="entry name" value="NAD(P)_OxRdtase_dom_sf"/>
</dbReference>
<evidence type="ECO:0000313" key="2">
    <source>
        <dbReference type="EMBL" id="PTQ12388.1"/>
    </source>
</evidence>
<dbReference type="CDD" id="cd19095">
    <property type="entry name" value="AKR_PA4992-like"/>
    <property type="match status" value="1"/>
</dbReference>
<keyword evidence="3" id="KW-1185">Reference proteome</keyword>
<dbReference type="Gene3D" id="3.20.20.100">
    <property type="entry name" value="NADP-dependent oxidoreductase domain"/>
    <property type="match status" value="1"/>
</dbReference>
<protein>
    <submittedName>
        <fullName evidence="2">Aldo/keto reductase</fullName>
    </submittedName>
</protein>
<dbReference type="InterPro" id="IPR023210">
    <property type="entry name" value="NADP_OxRdtase_dom"/>
</dbReference>
<dbReference type="PANTHER" id="PTHR43312:SF1">
    <property type="entry name" value="NADP-DEPENDENT OXIDOREDUCTASE DOMAIN-CONTAINING PROTEIN"/>
    <property type="match status" value="1"/>
</dbReference>
<dbReference type="AlphaFoldDB" id="A0A2T5G0C3"/>
<accession>A0A2T5G0C3</accession>
<organism evidence="2 3">
    <name type="scientific">Sphingomonas oleivorans</name>
    <dbReference type="NCBI Taxonomy" id="1735121"/>
    <lineage>
        <taxon>Bacteria</taxon>
        <taxon>Pseudomonadati</taxon>
        <taxon>Pseudomonadota</taxon>
        <taxon>Alphaproteobacteria</taxon>
        <taxon>Sphingomonadales</taxon>
        <taxon>Sphingomonadaceae</taxon>
        <taxon>Sphingomonas</taxon>
    </lineage>
</organism>
<dbReference type="PROSITE" id="PS51318">
    <property type="entry name" value="TAT"/>
    <property type="match status" value="1"/>
</dbReference>
<dbReference type="EMBL" id="NWBU01000005">
    <property type="protein sequence ID" value="PTQ12388.1"/>
    <property type="molecule type" value="Genomic_DNA"/>
</dbReference>
<reference evidence="2 3" key="1">
    <citation type="submission" date="2017-09" db="EMBL/GenBank/DDBJ databases">
        <title>Sphingomonas panjinensis sp.nov., isolated from oil-contaminated soil.</title>
        <authorList>
            <person name="Wang L."/>
            <person name="Chen L."/>
        </authorList>
    </citation>
    <scope>NUCLEOTIDE SEQUENCE [LARGE SCALE GENOMIC DNA]</scope>
    <source>
        <strain evidence="2 3">FW-11</strain>
    </source>
</reference>
<dbReference type="OrthoDB" id="9783572at2"/>
<dbReference type="InterPro" id="IPR053135">
    <property type="entry name" value="AKR2_Oxidoreductase"/>
</dbReference>